<dbReference type="STRING" id="121292.AU252_04930"/>
<proteinExistence type="predicted"/>
<gene>
    <name evidence="2" type="ORF">AU252_04930</name>
</gene>
<sequence length="194" mass="21351">MESAPGGLGFVHDLLNTKSAGKPRRSDLLLDLGLAQAWVDAGLKQWALATGRRYVEVRLTERDLEHLRYFRDELAGTLNAEGDPDAVVGSDVDALPTVWTAATSLKLKSNGMLQAEPQGAGAGHIESLAMTEIFQAQLAGTWHRLKLCRSEKCRVAFFDRSRNNSGVWHDVKICGNPANLRAHRARKHESKLVN</sequence>
<dbReference type="Gene3D" id="1.10.3300.10">
    <property type="entry name" value="Jann2411-like domain"/>
    <property type="match status" value="1"/>
</dbReference>
<dbReference type="InterPro" id="IPR010852">
    <property type="entry name" value="ABATE"/>
</dbReference>
<name>A0A0U3QAF3_9MICC</name>
<dbReference type="Pfam" id="PF11706">
    <property type="entry name" value="zf-CGNR"/>
    <property type="match status" value="1"/>
</dbReference>
<dbReference type="PANTHER" id="PTHR35525:SF3">
    <property type="entry name" value="BLL6575 PROTEIN"/>
    <property type="match status" value="1"/>
</dbReference>
<dbReference type="AlphaFoldDB" id="A0A0U3QAF3"/>
<accession>A0A0U3QAF3</accession>
<reference evidence="2 3" key="1">
    <citation type="submission" date="2015-12" db="EMBL/GenBank/DDBJ databases">
        <authorList>
            <person name="Shamseldin A."/>
            <person name="Moawad H."/>
            <person name="Abd El-Rahim W.M."/>
            <person name="Sadowsky M.J."/>
        </authorList>
    </citation>
    <scope>NUCLEOTIDE SEQUENCE [LARGE SCALE GENOMIC DNA]</scope>
    <source>
        <strain evidence="2 3">Ar51</strain>
    </source>
</reference>
<dbReference type="KEGG" id="psul:AU252_04930"/>
<dbReference type="EMBL" id="CP013747">
    <property type="protein sequence ID" value="ALV43758.1"/>
    <property type="molecule type" value="Genomic_DNA"/>
</dbReference>
<protein>
    <recommendedName>
        <fullName evidence="1">Zinc finger CGNR domain-containing protein</fullName>
    </recommendedName>
</protein>
<dbReference type="SUPFAM" id="SSF160904">
    <property type="entry name" value="Jann2411-like"/>
    <property type="match status" value="1"/>
</dbReference>
<feature type="domain" description="Zinc finger CGNR" evidence="1">
    <location>
        <begin position="144"/>
        <end position="187"/>
    </location>
</feature>
<evidence type="ECO:0000313" key="2">
    <source>
        <dbReference type="EMBL" id="ALV43758.1"/>
    </source>
</evidence>
<dbReference type="InterPro" id="IPR021005">
    <property type="entry name" value="Znf_CGNR"/>
</dbReference>
<dbReference type="InterPro" id="IPR023286">
    <property type="entry name" value="ABATE_dom_sf"/>
</dbReference>
<evidence type="ECO:0000313" key="3">
    <source>
        <dbReference type="Proteomes" id="UP000065151"/>
    </source>
</evidence>
<organism evidence="2">
    <name type="scientific">Pseudarthrobacter sulfonivorans</name>
    <dbReference type="NCBI Taxonomy" id="121292"/>
    <lineage>
        <taxon>Bacteria</taxon>
        <taxon>Bacillati</taxon>
        <taxon>Actinomycetota</taxon>
        <taxon>Actinomycetes</taxon>
        <taxon>Micrococcales</taxon>
        <taxon>Micrococcaceae</taxon>
        <taxon>Pseudarthrobacter</taxon>
    </lineage>
</organism>
<evidence type="ECO:0000259" key="1">
    <source>
        <dbReference type="Pfam" id="PF11706"/>
    </source>
</evidence>
<dbReference type="Proteomes" id="UP000065151">
    <property type="component" value="Chromosome"/>
</dbReference>
<dbReference type="PANTHER" id="PTHR35525">
    <property type="entry name" value="BLL6575 PROTEIN"/>
    <property type="match status" value="1"/>
</dbReference>